<dbReference type="AlphaFoldDB" id="A0A852RIW6"/>
<dbReference type="EMBL" id="JACCBF010000001">
    <property type="protein sequence ID" value="NYD30509.1"/>
    <property type="molecule type" value="Genomic_DNA"/>
</dbReference>
<dbReference type="Proteomes" id="UP000582231">
    <property type="component" value="Unassembled WGS sequence"/>
</dbReference>
<organism evidence="5 6">
    <name type="scientific">Nocardioides kongjuensis</name>
    <dbReference type="NCBI Taxonomy" id="349522"/>
    <lineage>
        <taxon>Bacteria</taxon>
        <taxon>Bacillati</taxon>
        <taxon>Actinomycetota</taxon>
        <taxon>Actinomycetes</taxon>
        <taxon>Propionibacteriales</taxon>
        <taxon>Nocardioidaceae</taxon>
        <taxon>Nocardioides</taxon>
    </lineage>
</organism>
<evidence type="ECO:0000256" key="1">
    <source>
        <dbReference type="ARBA" id="ARBA00006754"/>
    </source>
</evidence>
<protein>
    <recommendedName>
        <fullName evidence="7">PucR family transcriptional regulator</fullName>
    </recommendedName>
</protein>
<dbReference type="InterPro" id="IPR041522">
    <property type="entry name" value="CdaR_GGDEF"/>
</dbReference>
<evidence type="ECO:0000313" key="6">
    <source>
        <dbReference type="Proteomes" id="UP000582231"/>
    </source>
</evidence>
<dbReference type="Pfam" id="PF14361">
    <property type="entry name" value="RsbRD_N"/>
    <property type="match status" value="1"/>
</dbReference>
<comment type="similarity">
    <text evidence="1">Belongs to the CdaR family.</text>
</comment>
<reference evidence="5 6" key="1">
    <citation type="submission" date="2020-07" db="EMBL/GenBank/DDBJ databases">
        <title>Sequencing the genomes of 1000 actinobacteria strains.</title>
        <authorList>
            <person name="Klenk H.-P."/>
        </authorList>
    </citation>
    <scope>NUCLEOTIDE SEQUENCE [LARGE SCALE GENOMIC DNA]</scope>
    <source>
        <strain evidence="5 6">DSM 19082</strain>
    </source>
</reference>
<accession>A0A852RIW6</accession>
<keyword evidence="6" id="KW-1185">Reference proteome</keyword>
<dbReference type="Pfam" id="PF17853">
    <property type="entry name" value="GGDEF_2"/>
    <property type="match status" value="1"/>
</dbReference>
<dbReference type="InterPro" id="IPR025751">
    <property type="entry name" value="RsbRD_N_dom"/>
</dbReference>
<evidence type="ECO:0008006" key="7">
    <source>
        <dbReference type="Google" id="ProtNLM"/>
    </source>
</evidence>
<comment type="caution">
    <text evidence="5">The sequence shown here is derived from an EMBL/GenBank/DDBJ whole genome shotgun (WGS) entry which is preliminary data.</text>
</comment>
<evidence type="ECO:0000259" key="2">
    <source>
        <dbReference type="Pfam" id="PF13556"/>
    </source>
</evidence>
<dbReference type="InterPro" id="IPR042070">
    <property type="entry name" value="PucR_C-HTH_sf"/>
</dbReference>
<evidence type="ECO:0000259" key="4">
    <source>
        <dbReference type="Pfam" id="PF17853"/>
    </source>
</evidence>
<feature type="domain" description="RsbT co-antagonist protein RsbRD N-terminal" evidence="3">
    <location>
        <begin position="30"/>
        <end position="169"/>
    </location>
</feature>
<dbReference type="PANTHER" id="PTHR33744:SF1">
    <property type="entry name" value="DNA-BINDING TRANSCRIPTIONAL ACTIVATOR ADER"/>
    <property type="match status" value="1"/>
</dbReference>
<dbReference type="PANTHER" id="PTHR33744">
    <property type="entry name" value="CARBOHYDRATE DIACID REGULATOR"/>
    <property type="match status" value="1"/>
</dbReference>
<gene>
    <name evidence="5" type="ORF">BJ958_002055</name>
</gene>
<name>A0A852RIW6_9ACTN</name>
<evidence type="ECO:0000259" key="3">
    <source>
        <dbReference type="Pfam" id="PF14361"/>
    </source>
</evidence>
<dbReference type="Gene3D" id="1.10.10.2840">
    <property type="entry name" value="PucR C-terminal helix-turn-helix domain"/>
    <property type="match status" value="1"/>
</dbReference>
<dbReference type="Pfam" id="PF13556">
    <property type="entry name" value="HTH_30"/>
    <property type="match status" value="1"/>
</dbReference>
<evidence type="ECO:0000313" key="5">
    <source>
        <dbReference type="EMBL" id="NYD30509.1"/>
    </source>
</evidence>
<dbReference type="InterPro" id="IPR051448">
    <property type="entry name" value="CdaR-like_regulators"/>
</dbReference>
<sequence>MGAEVAAAIETWLAQFAEAALKPAEVDHFVRSVDDEIIAAIPEIAGDPALVEDLHASTRAHWRNFLVGISEEFRLALPPSAIALSLSIARRHLDINVLLKVYRVANKSVFRYLTEHTRAEALPPGLPRDETLITLWLRAERWIDESIEQLIDHYTGERALLAEGAHARRAETIEALVSGAEPTTAAEQVLGHKLMLWQTAFVLSAPPERDVDVPFFDVAVQLCQQLGLPRPLTHLTGSRELWGWVATPDEPSYDLAEVAEAVADLGLHLAVGRPSHGPAAFRASHLQAVAAQRIGLRATAPCHDYRQVELVSLLGHGELTRAMVRRVAGPLLGRSRGDDALRATALAYLRAGQNVDATAERLFVHPNTVRYRVGRLEDLLGHRITRDAAMLEASLAWLEVYGAEGLG</sequence>
<feature type="domain" description="PucR C-terminal helix-turn-helix" evidence="2">
    <location>
        <begin position="341"/>
        <end position="396"/>
    </location>
</feature>
<proteinExistence type="inferred from homology"/>
<dbReference type="InterPro" id="IPR025736">
    <property type="entry name" value="PucR_C-HTH_dom"/>
</dbReference>
<feature type="domain" description="CdaR GGDEF-like" evidence="4">
    <location>
        <begin position="186"/>
        <end position="294"/>
    </location>
</feature>
<dbReference type="RefSeq" id="WP_179726746.1">
    <property type="nucleotide sequence ID" value="NZ_BAABEF010000001.1"/>
</dbReference>